<protein>
    <recommendedName>
        <fullName evidence="1">CHAT domain-containing protein</fullName>
    </recommendedName>
</protein>
<dbReference type="InterPro" id="IPR011990">
    <property type="entry name" value="TPR-like_helical_dom_sf"/>
</dbReference>
<dbReference type="InParanoid" id="A0A067PAY7"/>
<dbReference type="Pfam" id="PF12770">
    <property type="entry name" value="CHAT"/>
    <property type="match status" value="1"/>
</dbReference>
<dbReference type="HOGENOM" id="CLU_001305_0_1_1"/>
<dbReference type="EMBL" id="KL197742">
    <property type="protein sequence ID" value="KDQ52088.1"/>
    <property type="molecule type" value="Genomic_DNA"/>
</dbReference>
<sequence>MEAIESSSQMAALLYSALVEPDVKKRAAALDKLRDLWLRDYENHHQLESLHRAISAYADAVQIAAPDDPQKCIYLNDFGTSLYHRFECLGDLTDINKSITVEEDAVRLTPDGHPDKPIHLNNLGNSLLYRFAHLSDISDINNSIRVKKDALQLTPEGHPNKPNHLDSLGNSLLRCFQHLGDISDINNSIQLQDDAVQLTPDSHPDKPSHLNNLGILLTCRFEHFGDIGDINKSIRVEENAVQLTPDGHPDKPGHLNNLGTSLTCCFECLDDISDINKSIKVKENAVQLTPDGHPDKPGCMNNLGNSLVRRFQRLGDITDINSSIRLQEDVVKLTSDGHPDKPGYLNNLGSSLLYCFKHLSDISDINNSIRVKEDAVQLTPKGHPEKPGCLNTLGISLCCRFEHLSNITDINKSTRVIENAMKLTPDGHHDKPAYLNNLGNSLLWCFQHLGDIADIEKSIRVKENAVQLTPEGHPDKPGRLNNLGNSLIYCFEHLGDQAILELAIKTLSTAAGSNVGSPSIQFQAGISWAQVAQKTHHTSLFEAYCISLTLLPQLAWLGLPMYERHRELTRAGTLARDAASAAIEAGKFETAVEWLEQGRSVVWGQLLQLRTPINELQQQTSTPSHTSVASNQHSLEEVSQEHRHLTTEWESILQEIHGIQGFDRFLLPKPFSQLKGAAHLGPVIILNMMCFIFLFPISPKPLLKPYSMNSMTYFLDLVFKMILAQLWSDVVKPVLDALAFTSLPSNLSHIWWCPTGPLAFLPIHAAGMYDTPDPRNCISDFVISSYIPTLSSLINNPQVTTPHPFQLLAVAQPNAPHHSPIPGTGKELKLIENHAEGITFVPLTDDAATLENVLHHMGKSTWVCFACHGVQDVSNPTDSGLILANGSCLKLSTIIDLSLSHAELVFLSACETATGSEDLSEEAVHLAAGMLLAGYCGVIATMWTIGDMDAPCIADGVYSHILMGGKPDYTQAALALHQAVQKLRLQGASFLSWVPYIHIGF</sequence>
<gene>
    <name evidence="2" type="ORF">JAAARDRAFT_198513</name>
</gene>
<reference evidence="3" key="1">
    <citation type="journal article" date="2014" name="Proc. Natl. Acad. Sci. U.S.A.">
        <title>Extensive sampling of basidiomycete genomes demonstrates inadequacy of the white-rot/brown-rot paradigm for wood decay fungi.</title>
        <authorList>
            <person name="Riley R."/>
            <person name="Salamov A.A."/>
            <person name="Brown D.W."/>
            <person name="Nagy L.G."/>
            <person name="Floudas D."/>
            <person name="Held B.W."/>
            <person name="Levasseur A."/>
            <person name="Lombard V."/>
            <person name="Morin E."/>
            <person name="Otillar R."/>
            <person name="Lindquist E.A."/>
            <person name="Sun H."/>
            <person name="LaButti K.M."/>
            <person name="Schmutz J."/>
            <person name="Jabbour D."/>
            <person name="Luo H."/>
            <person name="Baker S.E."/>
            <person name="Pisabarro A.G."/>
            <person name="Walton J.D."/>
            <person name="Blanchette R.A."/>
            <person name="Henrissat B."/>
            <person name="Martin F."/>
            <person name="Cullen D."/>
            <person name="Hibbett D.S."/>
            <person name="Grigoriev I.V."/>
        </authorList>
    </citation>
    <scope>NUCLEOTIDE SEQUENCE [LARGE SCALE GENOMIC DNA]</scope>
    <source>
        <strain evidence="3">MUCL 33604</strain>
    </source>
</reference>
<dbReference type="OrthoDB" id="9991317at2759"/>
<dbReference type="Gene3D" id="1.25.40.10">
    <property type="entry name" value="Tetratricopeptide repeat domain"/>
    <property type="match status" value="2"/>
</dbReference>
<dbReference type="PANTHER" id="PTHR19959">
    <property type="entry name" value="KINESIN LIGHT CHAIN"/>
    <property type="match status" value="1"/>
</dbReference>
<dbReference type="InterPro" id="IPR024983">
    <property type="entry name" value="CHAT_dom"/>
</dbReference>
<dbReference type="AlphaFoldDB" id="A0A067PAY7"/>
<accession>A0A067PAY7</accession>
<evidence type="ECO:0000313" key="2">
    <source>
        <dbReference type="EMBL" id="KDQ52088.1"/>
    </source>
</evidence>
<organism evidence="2 3">
    <name type="scientific">Jaapia argillacea MUCL 33604</name>
    <dbReference type="NCBI Taxonomy" id="933084"/>
    <lineage>
        <taxon>Eukaryota</taxon>
        <taxon>Fungi</taxon>
        <taxon>Dikarya</taxon>
        <taxon>Basidiomycota</taxon>
        <taxon>Agaricomycotina</taxon>
        <taxon>Agaricomycetes</taxon>
        <taxon>Agaricomycetidae</taxon>
        <taxon>Jaapiales</taxon>
        <taxon>Jaapiaceae</taxon>
        <taxon>Jaapia</taxon>
    </lineage>
</organism>
<dbReference type="PANTHER" id="PTHR19959:SF119">
    <property type="entry name" value="FUNGAL LIPASE-LIKE DOMAIN-CONTAINING PROTEIN"/>
    <property type="match status" value="1"/>
</dbReference>
<name>A0A067PAY7_9AGAM</name>
<evidence type="ECO:0000313" key="3">
    <source>
        <dbReference type="Proteomes" id="UP000027265"/>
    </source>
</evidence>
<evidence type="ECO:0000259" key="1">
    <source>
        <dbReference type="Pfam" id="PF12770"/>
    </source>
</evidence>
<dbReference type="Proteomes" id="UP000027265">
    <property type="component" value="Unassembled WGS sequence"/>
</dbReference>
<feature type="domain" description="CHAT" evidence="1">
    <location>
        <begin position="723"/>
        <end position="1000"/>
    </location>
</feature>
<proteinExistence type="predicted"/>
<dbReference type="STRING" id="933084.A0A067PAY7"/>
<keyword evidence="3" id="KW-1185">Reference proteome</keyword>